<name>A0A381RTK9_9ZZZZ</name>
<protein>
    <submittedName>
        <fullName evidence="1">Uncharacterized protein</fullName>
    </submittedName>
</protein>
<reference evidence="1" key="1">
    <citation type="submission" date="2018-05" db="EMBL/GenBank/DDBJ databases">
        <authorList>
            <person name="Lanie J.A."/>
            <person name="Ng W.-L."/>
            <person name="Kazmierczak K.M."/>
            <person name="Andrzejewski T.M."/>
            <person name="Davidsen T.M."/>
            <person name="Wayne K.J."/>
            <person name="Tettelin H."/>
            <person name="Glass J.I."/>
            <person name="Rusch D."/>
            <person name="Podicherti R."/>
            <person name="Tsui H.-C.T."/>
            <person name="Winkler M.E."/>
        </authorList>
    </citation>
    <scope>NUCLEOTIDE SEQUENCE</scope>
</reference>
<accession>A0A381RTK9</accession>
<gene>
    <name evidence="1" type="ORF">METZ01_LOCUS47273</name>
</gene>
<organism evidence="1">
    <name type="scientific">marine metagenome</name>
    <dbReference type="NCBI Taxonomy" id="408172"/>
    <lineage>
        <taxon>unclassified sequences</taxon>
        <taxon>metagenomes</taxon>
        <taxon>ecological metagenomes</taxon>
    </lineage>
</organism>
<sequence length="45" mass="5147">MSIGALAGYKIKEEFKHFPPFKVKQNEIGVAKAQQAYHNNPCQRE</sequence>
<proteinExistence type="predicted"/>
<evidence type="ECO:0000313" key="1">
    <source>
        <dbReference type="EMBL" id="SUZ94419.1"/>
    </source>
</evidence>
<dbReference type="AlphaFoldDB" id="A0A381RTK9"/>
<dbReference type="EMBL" id="UINC01002233">
    <property type="protein sequence ID" value="SUZ94419.1"/>
    <property type="molecule type" value="Genomic_DNA"/>
</dbReference>